<accession>A0A2T1GMT0</accession>
<evidence type="ECO:0000313" key="2">
    <source>
        <dbReference type="EMBL" id="PSB59214.1"/>
    </source>
</evidence>
<keyword evidence="3" id="KW-1185">Reference proteome</keyword>
<organism evidence="2 3">
    <name type="scientific">Chamaesiphon polymorphus CCALA 037</name>
    <dbReference type="NCBI Taxonomy" id="2107692"/>
    <lineage>
        <taxon>Bacteria</taxon>
        <taxon>Bacillati</taxon>
        <taxon>Cyanobacteriota</taxon>
        <taxon>Cyanophyceae</taxon>
        <taxon>Gomontiellales</taxon>
        <taxon>Chamaesiphonaceae</taxon>
        <taxon>Chamaesiphon</taxon>
    </lineage>
</organism>
<feature type="transmembrane region" description="Helical" evidence="1">
    <location>
        <begin position="387"/>
        <end position="406"/>
    </location>
</feature>
<proteinExistence type="predicted"/>
<keyword evidence="1" id="KW-0472">Membrane</keyword>
<evidence type="ECO:0008006" key="4">
    <source>
        <dbReference type="Google" id="ProtNLM"/>
    </source>
</evidence>
<feature type="transmembrane region" description="Helical" evidence="1">
    <location>
        <begin position="171"/>
        <end position="196"/>
    </location>
</feature>
<dbReference type="EMBL" id="PVWO01000011">
    <property type="protein sequence ID" value="PSB59214.1"/>
    <property type="molecule type" value="Genomic_DNA"/>
</dbReference>
<evidence type="ECO:0000256" key="1">
    <source>
        <dbReference type="SAM" id="Phobius"/>
    </source>
</evidence>
<feature type="transmembrane region" description="Helical" evidence="1">
    <location>
        <begin position="356"/>
        <end position="380"/>
    </location>
</feature>
<dbReference type="OrthoDB" id="568576at2"/>
<dbReference type="Proteomes" id="UP000238937">
    <property type="component" value="Unassembled WGS sequence"/>
</dbReference>
<feature type="transmembrane region" description="Helical" evidence="1">
    <location>
        <begin position="208"/>
        <end position="225"/>
    </location>
</feature>
<protein>
    <recommendedName>
        <fullName evidence="4">Glycosyltransferase RgtA/B/C/D-like domain-containing protein</fullName>
    </recommendedName>
</protein>
<dbReference type="RefSeq" id="WP_106299746.1">
    <property type="nucleotide sequence ID" value="NZ_PVWO01000011.1"/>
</dbReference>
<sequence length="603" mass="68135">MSLRQDRLNTKALTIPEIAIFPLLASIVWVANFWHSASFGLYEDDWNRIPNIIGLSWSEIFNKVVFETSGQGRPFHDGFIFLFSFLGIKLGGLQYAYAIGAAIVSANACLFYLLLNKIYNNRVFAVTGALTFCLFPADTTRDYLTHSLGIQPSLTFLLIALHCYTSGRIKLAYPIVFLSLIAYEPVFTVFFAAPLFNKKWDSKLPKELVRHALILTSIIILTLIVRKIVGEGQVSQFGLQSIVLLVLNPIVGSITSLAMLVYRPLETLFKFNTELWPFCLLAFIGCAGLFAYLKVESLHKVFSLHALVRSKRFLKIPEAFEPYGKPIITGLVALMLAYPLAMTSYGFAISGRTTRVHVAAIIGTSILSACICSAILVTASKYDRKRLAVWGLAGFFALLVGFGLRVQQDYQLMWQHQRGFWSDVVRLCPDLTEGTTIFVEPSGLRDTRQPMPFRPSRGVSDPKQIKGLEWELPQVLDNIYQFPTSWQLKPKAYRLQSDWQEKILSDRNLFRVSAAIPVISDDEINRELESTKVIFLETKSGKLTRRTEPLTIGDRQFELKQQTRSGLQPFDKKYLYNYLIQSPDERPIDYLIGNGTPISKKSS</sequence>
<dbReference type="AlphaFoldDB" id="A0A2T1GMT0"/>
<comment type="caution">
    <text evidence="2">The sequence shown here is derived from an EMBL/GenBank/DDBJ whole genome shotgun (WGS) entry which is preliminary data.</text>
</comment>
<feature type="transmembrane region" description="Helical" evidence="1">
    <location>
        <begin position="12"/>
        <end position="34"/>
    </location>
</feature>
<gene>
    <name evidence="2" type="ORF">C7B77_01840</name>
</gene>
<keyword evidence="1" id="KW-1133">Transmembrane helix</keyword>
<feature type="transmembrane region" description="Helical" evidence="1">
    <location>
        <begin position="275"/>
        <end position="293"/>
    </location>
</feature>
<name>A0A2T1GMT0_9CYAN</name>
<reference evidence="2 3" key="1">
    <citation type="submission" date="2018-03" db="EMBL/GenBank/DDBJ databases">
        <title>The ancient ancestry and fast evolution of plastids.</title>
        <authorList>
            <person name="Moore K.R."/>
            <person name="Magnabosco C."/>
            <person name="Momper L."/>
            <person name="Gold D.A."/>
            <person name="Bosak T."/>
            <person name="Fournier G.P."/>
        </authorList>
    </citation>
    <scope>NUCLEOTIDE SEQUENCE [LARGE SCALE GENOMIC DNA]</scope>
    <source>
        <strain evidence="2 3">CCALA 037</strain>
    </source>
</reference>
<feature type="transmembrane region" description="Helical" evidence="1">
    <location>
        <begin position="95"/>
        <end position="115"/>
    </location>
</feature>
<keyword evidence="1" id="KW-0812">Transmembrane</keyword>
<evidence type="ECO:0000313" key="3">
    <source>
        <dbReference type="Proteomes" id="UP000238937"/>
    </source>
</evidence>
<feature type="transmembrane region" description="Helical" evidence="1">
    <location>
        <begin position="327"/>
        <end position="350"/>
    </location>
</feature>
<feature type="transmembrane region" description="Helical" evidence="1">
    <location>
        <begin position="237"/>
        <end position="263"/>
    </location>
</feature>